<dbReference type="Proteomes" id="UP000030475">
    <property type="component" value="Unassembled WGS sequence"/>
</dbReference>
<dbReference type="GO" id="GO:0032259">
    <property type="term" value="P:methylation"/>
    <property type="evidence" value="ECO:0007669"/>
    <property type="project" value="UniProtKB-KW"/>
</dbReference>
<dbReference type="Pfam" id="PF13649">
    <property type="entry name" value="Methyltransf_25"/>
    <property type="match status" value="1"/>
</dbReference>
<dbReference type="AlphaFoldDB" id="A0A069B2R3"/>
<sequence>MSNQLIQSGVDFSGSVFLASSNVRANAHRLNWRAKVLVSGYAADFKGKRVLDLASHDGRFMHAALAHGATKVVGVEARDDHVDSARANLARGGHDRDRYDVICADLVEYLKSVDTGAFDTILCFGVLSHLIEHVDIVREVGRIAPGAFILDTWVARERWNLRERLRNRRVNAFVRRTQQGGFGSVSGIARLRSWLNDVIPSEHSRTGNLVFLYEDAAAPGATVRQSGLMGWANRSLVEMLFDHYGLAHERVDWRAQGVADWSELEDYRLGRRESWVARARRA</sequence>
<keyword evidence="1" id="KW-0808">Transferase</keyword>
<reference evidence="1 2" key="1">
    <citation type="submission" date="2014-08" db="EMBL/GenBank/DDBJ databases">
        <authorList>
            <person name="Bunnell A."/>
            <person name="Chain P.S."/>
            <person name="Chertkov O."/>
            <person name="Currie B.J."/>
            <person name="Daligault H.E."/>
            <person name="Davenport K.W."/>
            <person name="Davis C."/>
            <person name="Gleasner C.D."/>
            <person name="Johnson S.L."/>
            <person name="Kaestli M."/>
            <person name="Koren S."/>
            <person name="Kunde Y.A."/>
            <person name="Mayo M."/>
            <person name="McMurry K.K."/>
            <person name="Price E.P."/>
            <person name="Reitenga K.G."/>
            <person name="Robison R."/>
            <person name="Rosovitz M.J."/>
            <person name="Sarovich D.S."/>
            <person name="Teshima H."/>
        </authorList>
    </citation>
    <scope>NUCLEOTIDE SEQUENCE [LARGE SCALE GENOMIC DNA]</scope>
    <source>
        <strain evidence="1 2">MSHR44</strain>
    </source>
</reference>
<gene>
    <name evidence="1" type="ORF">Y036_3356</name>
</gene>
<dbReference type="Gene3D" id="3.40.50.150">
    <property type="entry name" value="Vaccinia Virus protein VP39"/>
    <property type="match status" value="1"/>
</dbReference>
<dbReference type="CDD" id="cd02440">
    <property type="entry name" value="AdoMet_MTases"/>
    <property type="match status" value="1"/>
</dbReference>
<dbReference type="RefSeq" id="WP_004524762.1">
    <property type="nucleotide sequence ID" value="NZ_AP028073.1"/>
</dbReference>
<accession>A0A069B2R3</accession>
<protein>
    <submittedName>
        <fullName evidence="1">Methyltransferase domain protein</fullName>
    </submittedName>
</protein>
<dbReference type="InterPro" id="IPR041698">
    <property type="entry name" value="Methyltransf_25"/>
</dbReference>
<keyword evidence="1" id="KW-0489">Methyltransferase</keyword>
<dbReference type="InterPro" id="IPR029063">
    <property type="entry name" value="SAM-dependent_MTases_sf"/>
</dbReference>
<comment type="caution">
    <text evidence="1">The sequence shown here is derived from an EMBL/GenBank/DDBJ whole genome shotgun (WGS) entry which is preliminary data.</text>
</comment>
<evidence type="ECO:0000313" key="2">
    <source>
        <dbReference type="Proteomes" id="UP000030475"/>
    </source>
</evidence>
<dbReference type="GO" id="GO:0008168">
    <property type="term" value="F:methyltransferase activity"/>
    <property type="evidence" value="ECO:0007669"/>
    <property type="project" value="UniProtKB-KW"/>
</dbReference>
<organism evidence="1 2">
    <name type="scientific">Burkholderia pseudomallei</name>
    <name type="common">Pseudomonas pseudomallei</name>
    <dbReference type="NCBI Taxonomy" id="28450"/>
    <lineage>
        <taxon>Bacteria</taxon>
        <taxon>Pseudomonadati</taxon>
        <taxon>Pseudomonadota</taxon>
        <taxon>Betaproteobacteria</taxon>
        <taxon>Burkholderiales</taxon>
        <taxon>Burkholderiaceae</taxon>
        <taxon>Burkholderia</taxon>
        <taxon>pseudomallei group</taxon>
    </lineage>
</organism>
<dbReference type="OrthoDB" id="3783712at2"/>
<name>A0A069B2R3_BURPE</name>
<evidence type="ECO:0000313" key="1">
    <source>
        <dbReference type="EMBL" id="KGX07742.1"/>
    </source>
</evidence>
<proteinExistence type="predicted"/>
<dbReference type="EMBL" id="JQIM01000010">
    <property type="protein sequence ID" value="KGX07742.1"/>
    <property type="molecule type" value="Genomic_DNA"/>
</dbReference>
<dbReference type="SUPFAM" id="SSF53335">
    <property type="entry name" value="S-adenosyl-L-methionine-dependent methyltransferases"/>
    <property type="match status" value="1"/>
</dbReference>